<protein>
    <submittedName>
        <fullName evidence="2">Uncharacterized protein</fullName>
    </submittedName>
</protein>
<proteinExistence type="predicted"/>
<sequence length="146" mass="15737">MRDLGISWAPPRSGKDSESDRELDGIPGRCGRTIHVHPLFRLGPKDDAGRHVIPRAGIAILAADGPGFDGEFSHEINHQKLLRLGAVAKADPGRDRSTGSSPMPTRYLVLKGFKVASALSKDRTVIWRYGNSATGEECPIDGQLGI</sequence>
<feature type="region of interest" description="Disordered" evidence="1">
    <location>
        <begin position="1"/>
        <end position="28"/>
    </location>
</feature>
<accession>A0A1C3VZE9</accession>
<evidence type="ECO:0000313" key="3">
    <source>
        <dbReference type="Proteomes" id="UP000199101"/>
    </source>
</evidence>
<reference evidence="3" key="1">
    <citation type="submission" date="2016-08" db="EMBL/GenBank/DDBJ databases">
        <authorList>
            <person name="Varghese N."/>
            <person name="Submissions Spin"/>
        </authorList>
    </citation>
    <scope>NUCLEOTIDE SEQUENCE [LARGE SCALE GENOMIC DNA]</scope>
    <source>
        <strain evidence="3">HAMBI 2975</strain>
    </source>
</reference>
<organism evidence="2 3">
    <name type="scientific">Rhizobium multihospitium</name>
    <dbReference type="NCBI Taxonomy" id="410764"/>
    <lineage>
        <taxon>Bacteria</taxon>
        <taxon>Pseudomonadati</taxon>
        <taxon>Pseudomonadota</taxon>
        <taxon>Alphaproteobacteria</taxon>
        <taxon>Hyphomicrobiales</taxon>
        <taxon>Rhizobiaceae</taxon>
        <taxon>Rhizobium/Agrobacterium group</taxon>
        <taxon>Rhizobium</taxon>
    </lineage>
</organism>
<dbReference type="STRING" id="410764.GA0061103_4585"/>
<keyword evidence="3" id="KW-1185">Reference proteome</keyword>
<evidence type="ECO:0000256" key="1">
    <source>
        <dbReference type="SAM" id="MobiDB-lite"/>
    </source>
</evidence>
<dbReference type="EMBL" id="FMAG01000004">
    <property type="protein sequence ID" value="SCB33200.1"/>
    <property type="molecule type" value="Genomic_DNA"/>
</dbReference>
<dbReference type="Proteomes" id="UP000199101">
    <property type="component" value="Unassembled WGS sequence"/>
</dbReference>
<name>A0A1C3VZE9_9HYPH</name>
<dbReference type="AlphaFoldDB" id="A0A1C3VZE9"/>
<evidence type="ECO:0000313" key="2">
    <source>
        <dbReference type="EMBL" id="SCB33200.1"/>
    </source>
</evidence>
<dbReference type="OrthoDB" id="5918608at2"/>
<gene>
    <name evidence="2" type="ORF">GA0061103_4585</name>
</gene>
<feature type="compositionally biased region" description="Basic and acidic residues" evidence="1">
    <location>
        <begin position="13"/>
        <end position="24"/>
    </location>
</feature>
<dbReference type="RefSeq" id="WP_092713329.1">
    <property type="nucleotide sequence ID" value="NZ_FMAG01000004.1"/>
</dbReference>